<feature type="domain" description="SLC26A/SulP transporter" evidence="6">
    <location>
        <begin position="14"/>
        <end position="383"/>
    </location>
</feature>
<gene>
    <name evidence="7" type="ordered locus">Metme_3198</name>
</gene>
<organism evidence="7 8">
    <name type="scientific">Methylomonas methanica (strain DSM 25384 / MC09)</name>
    <dbReference type="NCBI Taxonomy" id="857087"/>
    <lineage>
        <taxon>Bacteria</taxon>
        <taxon>Pseudomonadati</taxon>
        <taxon>Pseudomonadota</taxon>
        <taxon>Gammaproteobacteria</taxon>
        <taxon>Methylococcales</taxon>
        <taxon>Methylococcaceae</taxon>
        <taxon>Methylomonas</taxon>
    </lineage>
</organism>
<feature type="transmembrane region" description="Helical" evidence="5">
    <location>
        <begin position="306"/>
        <end position="327"/>
    </location>
</feature>
<feature type="transmembrane region" description="Helical" evidence="5">
    <location>
        <begin position="86"/>
        <end position="106"/>
    </location>
</feature>
<dbReference type="HOGENOM" id="CLU_003182_11_1_6"/>
<dbReference type="OrthoDB" id="9769739at2"/>
<feature type="transmembrane region" description="Helical" evidence="5">
    <location>
        <begin position="199"/>
        <end position="219"/>
    </location>
</feature>
<feature type="transmembrane region" description="Helical" evidence="5">
    <location>
        <begin position="167"/>
        <end position="187"/>
    </location>
</feature>
<feature type="transmembrane region" description="Helical" evidence="5">
    <location>
        <begin position="347"/>
        <end position="373"/>
    </location>
</feature>
<dbReference type="STRING" id="857087.Metme_3198"/>
<feature type="transmembrane region" description="Helical" evidence="5">
    <location>
        <begin position="41"/>
        <end position="58"/>
    </location>
</feature>
<keyword evidence="8" id="KW-1185">Reference proteome</keyword>
<dbReference type="AlphaFoldDB" id="G0A4I1"/>
<feature type="transmembrane region" description="Helical" evidence="5">
    <location>
        <begin position="16"/>
        <end position="35"/>
    </location>
</feature>
<keyword evidence="3 5" id="KW-1133">Transmembrane helix</keyword>
<evidence type="ECO:0000256" key="5">
    <source>
        <dbReference type="SAM" id="Phobius"/>
    </source>
</evidence>
<evidence type="ECO:0000256" key="4">
    <source>
        <dbReference type="ARBA" id="ARBA00023136"/>
    </source>
</evidence>
<feature type="transmembrane region" description="Helical" evidence="5">
    <location>
        <begin position="113"/>
        <end position="133"/>
    </location>
</feature>
<dbReference type="EMBL" id="CP002738">
    <property type="protein sequence ID" value="AEG01572.1"/>
    <property type="molecule type" value="Genomic_DNA"/>
</dbReference>
<name>G0A4I1_METMM</name>
<dbReference type="GO" id="GO:0016020">
    <property type="term" value="C:membrane"/>
    <property type="evidence" value="ECO:0007669"/>
    <property type="project" value="UniProtKB-SubCell"/>
</dbReference>
<evidence type="ECO:0000256" key="3">
    <source>
        <dbReference type="ARBA" id="ARBA00022989"/>
    </source>
</evidence>
<accession>G0A4I1</accession>
<evidence type="ECO:0000256" key="2">
    <source>
        <dbReference type="ARBA" id="ARBA00022692"/>
    </source>
</evidence>
<evidence type="ECO:0000313" key="7">
    <source>
        <dbReference type="EMBL" id="AEG01572.1"/>
    </source>
</evidence>
<comment type="subcellular location">
    <subcellularLocation>
        <location evidence="1">Membrane</location>
        <topology evidence="1">Multi-pass membrane protein</topology>
    </subcellularLocation>
</comment>
<proteinExistence type="predicted"/>
<dbReference type="Proteomes" id="UP000008888">
    <property type="component" value="Chromosome"/>
</dbReference>
<evidence type="ECO:0000256" key="1">
    <source>
        <dbReference type="ARBA" id="ARBA00004141"/>
    </source>
</evidence>
<keyword evidence="4 5" id="KW-0472">Membrane</keyword>
<sequence length="532" mass="56886">MKTQLRYYLSNIPQDLSAGVVVFLVALPLCLGIALASGAPLFSGIIAGIVGGLIVSWMSGSQLSVSGPAAGLTVIVFTAIETLGNFNAFLLSLVIAGVLQLGLGFFKAGAIAAFFPASVIKGMLAAIGMILIIKQIPHATGYDASYLGDESYMQETARSSFFELSQALHSISPGATLVSCVAVMILIAWESRWIKRFALLRSIPGPLLAVAWGIAYNGWTLQYAPDWALGAKHLVSLPELGSTRNFVYQLRLPDFNALYNPKIYSIAATLAIVASLETLLSVEAVDKLDPHKRVTPTNLELKAQGMGNIISGMLGGLPITAVIVRSAANINAGGQTRLSCFFHGGLLLVSVVFFAHYLNMIPLACLAAILLQTGYKLAKPMLFIEFYRKGLNQFAPFAITVFAILLTDLLAGISIGMACGIFFVLRADFHSAMTLTKHGSHYLLRLHKDVSFLNKSLLRNHFACVADDSDLIIDGSKALFIDQDILETIAEFLIAAPDRNINVALQGFAGDSPLHETSLTFAPRLAAVGGHA</sequence>
<evidence type="ECO:0000259" key="6">
    <source>
        <dbReference type="Pfam" id="PF00916"/>
    </source>
</evidence>
<evidence type="ECO:0000313" key="8">
    <source>
        <dbReference type="Proteomes" id="UP000008888"/>
    </source>
</evidence>
<dbReference type="KEGG" id="mmt:Metme_3198"/>
<reference evidence="7 8" key="1">
    <citation type="journal article" date="2011" name="J. Bacteriol.">
        <title>Complete Genome Sequence of the Aerobic Marine Methanotroph Methylomonas methanica MC09.</title>
        <authorList>
            <person name="Boden R."/>
            <person name="Cunliffe M."/>
            <person name="Scanlan J."/>
            <person name="Moussard H."/>
            <person name="Kits K.D."/>
            <person name="Klotz M.G."/>
            <person name="Jetten M.S."/>
            <person name="Vuilleumier S."/>
            <person name="Han J."/>
            <person name="Peters L."/>
            <person name="Mikhailova N."/>
            <person name="Teshima H."/>
            <person name="Tapia R."/>
            <person name="Kyrpides N."/>
            <person name="Ivanova N."/>
            <person name="Pagani I."/>
            <person name="Cheng J.F."/>
            <person name="Goodwin L."/>
            <person name="Han C."/>
            <person name="Hauser L."/>
            <person name="Land M.L."/>
            <person name="Lapidus A."/>
            <person name="Lucas S."/>
            <person name="Pitluck S."/>
            <person name="Woyke T."/>
            <person name="Stein L."/>
            <person name="Murrell J.C."/>
        </authorList>
    </citation>
    <scope>NUCLEOTIDE SEQUENCE [LARGE SCALE GENOMIC DNA]</scope>
    <source>
        <strain evidence="7 8">MC09</strain>
    </source>
</reference>
<reference evidence="8" key="3">
    <citation type="submission" date="2011-05" db="EMBL/GenBank/DDBJ databases">
        <title>Complete sequence of Methylomonas methanica MC09.</title>
        <authorList>
            <consortium name="US DOE Joint Genome Institute"/>
            <person name="Lucas S."/>
            <person name="Han J."/>
            <person name="Lapidus A."/>
            <person name="Cheng J.-F."/>
            <person name="Goodwin L."/>
            <person name="Pitluck S."/>
            <person name="Peters L."/>
            <person name="Mikhailova N."/>
            <person name="Teshima H."/>
            <person name="Han C."/>
            <person name="Tapia R."/>
            <person name="Land M."/>
            <person name="Hauser L."/>
            <person name="Kyrpides N."/>
            <person name="Ivanova N."/>
            <person name="Pagani I."/>
            <person name="Stein L."/>
            <person name="Woyke T."/>
        </authorList>
    </citation>
    <scope>NUCLEOTIDE SEQUENCE [LARGE SCALE GENOMIC DNA]</scope>
    <source>
        <strain evidence="8">MC09</strain>
    </source>
</reference>
<dbReference type="GO" id="GO:0055085">
    <property type="term" value="P:transmembrane transport"/>
    <property type="evidence" value="ECO:0007669"/>
    <property type="project" value="InterPro"/>
</dbReference>
<protein>
    <submittedName>
        <fullName evidence="7">Sulphate transporter</fullName>
    </submittedName>
</protein>
<dbReference type="PANTHER" id="PTHR11814">
    <property type="entry name" value="SULFATE TRANSPORTER"/>
    <property type="match status" value="1"/>
</dbReference>
<keyword evidence="2 5" id="KW-0812">Transmembrane</keyword>
<feature type="transmembrane region" description="Helical" evidence="5">
    <location>
        <begin position="63"/>
        <end position="80"/>
    </location>
</feature>
<dbReference type="InterPro" id="IPR001902">
    <property type="entry name" value="SLC26A/SulP_fam"/>
</dbReference>
<dbReference type="Pfam" id="PF00916">
    <property type="entry name" value="Sulfate_transp"/>
    <property type="match status" value="1"/>
</dbReference>
<dbReference type="RefSeq" id="WP_013819799.1">
    <property type="nucleotide sequence ID" value="NC_015572.1"/>
</dbReference>
<dbReference type="eggNOG" id="COG0659">
    <property type="taxonomic scope" value="Bacteria"/>
</dbReference>
<dbReference type="InterPro" id="IPR011547">
    <property type="entry name" value="SLC26A/SulP_dom"/>
</dbReference>
<reference key="2">
    <citation type="submission" date="2011-05" db="EMBL/GenBank/DDBJ databases">
        <title>Complete genome sequence of the aerobic marine methanotroph Methylomonas methanica MC09.</title>
        <authorList>
            <person name="Boden R."/>
            <person name="Cunliffe M."/>
            <person name="Scanlan J."/>
            <person name="Moussard H."/>
            <person name="Kits K.D."/>
            <person name="Klotz M."/>
            <person name="Jetten M."/>
            <person name="Vuilleumier S."/>
            <person name="Han J."/>
            <person name="Peters L."/>
            <person name="Mikhailova N."/>
            <person name="Teshima H."/>
            <person name="Tapia R."/>
            <person name="Kyrpides N."/>
            <person name="Ivanova N."/>
            <person name="Pagani I."/>
            <person name="Cheng J.-F."/>
            <person name="Goodwin L."/>
            <person name="Han C."/>
            <person name="Hauser L."/>
            <person name="Land M."/>
            <person name="Lapidus A."/>
            <person name="Lucas S."/>
            <person name="Pitluck S."/>
            <person name="Woyke T."/>
            <person name="Stein L.Y."/>
            <person name="Murrell C."/>
        </authorList>
    </citation>
    <scope>NUCLEOTIDE SEQUENCE</scope>
    <source>
        <strain>MC09</strain>
    </source>
</reference>
<feature type="transmembrane region" description="Helical" evidence="5">
    <location>
        <begin position="394"/>
        <end position="425"/>
    </location>
</feature>
<feature type="transmembrane region" description="Helical" evidence="5">
    <location>
        <begin position="263"/>
        <end position="285"/>
    </location>
</feature>